<dbReference type="NCBIfam" id="TIGR01051">
    <property type="entry name" value="topA_bact"/>
    <property type="match status" value="1"/>
</dbReference>
<evidence type="ECO:0000256" key="9">
    <source>
        <dbReference type="SAM" id="MobiDB-lite"/>
    </source>
</evidence>
<proteinExistence type="evidence at protein level"/>
<name>A0A1D6LX04_MAIZE</name>
<feature type="compositionally biased region" description="Basic and acidic residues" evidence="9">
    <location>
        <begin position="204"/>
        <end position="219"/>
    </location>
</feature>
<reference evidence="14" key="1">
    <citation type="journal article" date="2009" name="Science">
        <title>The B73 maize genome: complexity, diversity, and dynamics.</title>
        <authorList>
            <person name="Schnable P.S."/>
            <person name="Ware D."/>
            <person name="Fulton R.S."/>
            <person name="Stein J.C."/>
            <person name="Wei F."/>
            <person name="Pasternak S."/>
            <person name="Liang C."/>
            <person name="Zhang J."/>
            <person name="Fulton L."/>
            <person name="Graves T.A."/>
            <person name="Minx P."/>
            <person name="Reily A.D."/>
            <person name="Courtney L."/>
            <person name="Kruchowski S.S."/>
            <person name="Tomlinson C."/>
            <person name="Strong C."/>
            <person name="Delehaunty K."/>
            <person name="Fronick C."/>
            <person name="Courtney B."/>
            <person name="Rock S.M."/>
            <person name="Belter E."/>
            <person name="Du F."/>
            <person name="Kim K."/>
            <person name="Abbott R.M."/>
            <person name="Cotton M."/>
            <person name="Levy A."/>
            <person name="Marchetto P."/>
            <person name="Ochoa K."/>
            <person name="Jackson S.M."/>
            <person name="Gillam B."/>
            <person name="Chen W."/>
            <person name="Yan L."/>
            <person name="Higginbotham J."/>
            <person name="Cardenas M."/>
            <person name="Waligorski J."/>
            <person name="Applebaum E."/>
            <person name="Phelps L."/>
            <person name="Falcone J."/>
            <person name="Kanchi K."/>
            <person name="Thane T."/>
            <person name="Scimone A."/>
            <person name="Thane N."/>
            <person name="Henke J."/>
            <person name="Wang T."/>
            <person name="Ruppert J."/>
            <person name="Shah N."/>
            <person name="Rotter K."/>
            <person name="Hodges J."/>
            <person name="Ingenthron E."/>
            <person name="Cordes M."/>
            <person name="Kohlberg S."/>
            <person name="Sgro J."/>
            <person name="Delgado B."/>
            <person name="Mead K."/>
            <person name="Chinwalla A."/>
            <person name="Leonard S."/>
            <person name="Crouse K."/>
            <person name="Collura K."/>
            <person name="Kudrna D."/>
            <person name="Currie J."/>
            <person name="He R."/>
            <person name="Angelova A."/>
            <person name="Rajasekar S."/>
            <person name="Mueller T."/>
            <person name="Lomeli R."/>
            <person name="Scara G."/>
            <person name="Ko A."/>
            <person name="Delaney K."/>
            <person name="Wissotski M."/>
            <person name="Lopez G."/>
            <person name="Campos D."/>
            <person name="Braidotti M."/>
            <person name="Ashley E."/>
            <person name="Golser W."/>
            <person name="Kim H."/>
            <person name="Lee S."/>
            <person name="Lin J."/>
            <person name="Dujmic Z."/>
            <person name="Kim W."/>
            <person name="Talag J."/>
            <person name="Zuccolo A."/>
            <person name="Fan C."/>
            <person name="Sebastian A."/>
            <person name="Kramer M."/>
            <person name="Spiegel L."/>
            <person name="Nascimento L."/>
            <person name="Zutavern T."/>
            <person name="Miller B."/>
            <person name="Ambroise C."/>
            <person name="Muller S."/>
            <person name="Spooner W."/>
            <person name="Narechania A."/>
            <person name="Ren L."/>
            <person name="Wei S."/>
            <person name="Kumari S."/>
            <person name="Faga B."/>
            <person name="Levy M.J."/>
            <person name="McMahan L."/>
            <person name="Van Buren P."/>
            <person name="Vaughn M.W."/>
            <person name="Ying K."/>
            <person name="Yeh C.-T."/>
            <person name="Emrich S.J."/>
            <person name="Jia Y."/>
            <person name="Kalyanaraman A."/>
            <person name="Hsia A.-P."/>
            <person name="Barbazuk W.B."/>
            <person name="Baucom R.S."/>
            <person name="Brutnell T.P."/>
            <person name="Carpita N.C."/>
            <person name="Chaparro C."/>
            <person name="Chia J.-M."/>
            <person name="Deragon J.-M."/>
            <person name="Estill J.C."/>
            <person name="Fu Y."/>
            <person name="Jeddeloh J.A."/>
            <person name="Han Y."/>
            <person name="Lee H."/>
            <person name="Li P."/>
            <person name="Lisch D.R."/>
            <person name="Liu S."/>
            <person name="Liu Z."/>
            <person name="Nagel D.H."/>
            <person name="McCann M.C."/>
            <person name="SanMiguel P."/>
            <person name="Myers A.M."/>
            <person name="Nettleton D."/>
            <person name="Nguyen J."/>
            <person name="Penning B.W."/>
            <person name="Ponnala L."/>
            <person name="Schneider K.L."/>
            <person name="Schwartz D.C."/>
            <person name="Sharma A."/>
            <person name="Soderlund C."/>
            <person name="Springer N.M."/>
            <person name="Sun Q."/>
            <person name="Wang H."/>
            <person name="Waterman M."/>
            <person name="Westerman R."/>
            <person name="Wolfgruber T.K."/>
            <person name="Yang L."/>
            <person name="Yu Y."/>
            <person name="Zhang L."/>
            <person name="Zhou S."/>
            <person name="Zhu Q."/>
            <person name="Bennetzen J.L."/>
            <person name="Dawe R.K."/>
            <person name="Jiang J."/>
            <person name="Jiang N."/>
            <person name="Presting G.G."/>
            <person name="Wessler S.R."/>
            <person name="Aluru S."/>
            <person name="Martienssen R.A."/>
            <person name="Clifton S.W."/>
            <person name="McCombie W.R."/>
            <person name="Wing R.A."/>
            <person name="Wilson R.K."/>
        </authorList>
    </citation>
    <scope>NUCLEOTIDE SEQUENCE [LARGE SCALE GENOMIC DNA]</scope>
    <source>
        <strain evidence="14">cv. B73</strain>
    </source>
</reference>
<dbReference type="InterPro" id="IPR003601">
    <property type="entry name" value="Topo_IA_2"/>
</dbReference>
<dbReference type="InterPro" id="IPR013824">
    <property type="entry name" value="Topo_IA_cen_sub1"/>
</dbReference>
<dbReference type="InterPro" id="IPR025589">
    <property type="entry name" value="Toprim_C_rpt"/>
</dbReference>
<dbReference type="InterPro" id="IPR023405">
    <property type="entry name" value="Topo_IA_core_domain"/>
</dbReference>
<comment type="similarity">
    <text evidence="2">Belongs to the type IA topoisomerase family.</text>
</comment>
<dbReference type="EMBL" id="CM000782">
    <property type="protein sequence ID" value="AQK83776.1"/>
    <property type="molecule type" value="Genomic_DNA"/>
</dbReference>
<evidence type="ECO:0000256" key="8">
    <source>
        <dbReference type="ARBA" id="ARBA00023235"/>
    </source>
</evidence>
<dbReference type="InterPro" id="IPR013825">
    <property type="entry name" value="Topo_IA_cen_sub2"/>
</dbReference>
<dbReference type="InterPro" id="IPR028612">
    <property type="entry name" value="Topoisom_1_IA"/>
</dbReference>
<dbReference type="EC" id="5.6.2.1" evidence="3"/>
<dbReference type="InterPro" id="IPR013826">
    <property type="entry name" value="Topo_IA_cen_sub3"/>
</dbReference>
<dbReference type="EMBL" id="CM000782">
    <property type="protein sequence ID" value="AQK83779.1"/>
    <property type="molecule type" value="Genomic_DNA"/>
</dbReference>
<dbReference type="CDD" id="cd03363">
    <property type="entry name" value="TOPRIM_TopoIA_TopoI"/>
    <property type="match status" value="1"/>
</dbReference>
<feature type="domain" description="Topo IA-type catalytic" evidence="11">
    <location>
        <begin position="440"/>
        <end position="891"/>
    </location>
</feature>
<evidence type="ECO:0000256" key="2">
    <source>
        <dbReference type="ARBA" id="ARBA00009446"/>
    </source>
</evidence>
<dbReference type="SMART" id="SM00437">
    <property type="entry name" value="TOP1Ac"/>
    <property type="match status" value="1"/>
</dbReference>
<dbReference type="GO" id="GO:0006265">
    <property type="term" value="P:DNA topological change"/>
    <property type="evidence" value="ECO:0000318"/>
    <property type="project" value="GO_Central"/>
</dbReference>
<dbReference type="PANTHER" id="PTHR42785">
    <property type="entry name" value="DNA TOPOISOMERASE, TYPE IA, CORE"/>
    <property type="match status" value="1"/>
</dbReference>
<dbReference type="InterPro" id="IPR005733">
    <property type="entry name" value="TopoI_bac-type"/>
</dbReference>
<dbReference type="PROSITE" id="PS50880">
    <property type="entry name" value="TOPRIM"/>
    <property type="match status" value="1"/>
</dbReference>
<dbReference type="CDD" id="cd00186">
    <property type="entry name" value="TOP1Ac"/>
    <property type="match status" value="1"/>
</dbReference>
<dbReference type="GeneID" id="103631377"/>
<dbReference type="Gene3D" id="1.10.460.10">
    <property type="entry name" value="Topoisomerase I, domain 2"/>
    <property type="match status" value="1"/>
</dbReference>
<dbReference type="SMART" id="SM00493">
    <property type="entry name" value="TOPRIM"/>
    <property type="match status" value="1"/>
</dbReference>
<evidence type="ECO:0000256" key="1">
    <source>
        <dbReference type="ARBA" id="ARBA00000213"/>
    </source>
</evidence>
<dbReference type="ExpressionAtlas" id="A0A1D6LX04">
    <property type="expression patterns" value="baseline and differential"/>
</dbReference>
<reference evidence="12" key="2">
    <citation type="submission" date="2015-12" db="EMBL/GenBank/DDBJ databases">
        <title>Update maize B73 reference genome by single molecule sequencing technologies.</title>
        <authorList>
            <consortium name="Maize Genome Sequencing Project"/>
            <person name="Ware D."/>
        </authorList>
    </citation>
    <scope>NUCLEOTIDE SEQUENCE</scope>
    <source>
        <tissue evidence="12">Seedling</tissue>
    </source>
</reference>
<evidence type="ECO:0007829" key="15">
    <source>
        <dbReference type="PeptideAtlas" id="A0A1D6LX04"/>
    </source>
</evidence>
<evidence type="ECO:0000259" key="11">
    <source>
        <dbReference type="PROSITE" id="PS52039"/>
    </source>
</evidence>
<dbReference type="PROSITE" id="PS00396">
    <property type="entry name" value="TOPO_IA_1"/>
    <property type="match status" value="1"/>
</dbReference>
<reference evidence="13" key="3">
    <citation type="submission" date="2019-07" db="EMBL/GenBank/DDBJ databases">
        <authorList>
            <person name="Seetharam A."/>
            <person name="Woodhouse M."/>
            <person name="Cannon E."/>
        </authorList>
    </citation>
    <scope>NUCLEOTIDE SEQUENCE [LARGE SCALE GENOMIC DNA]</scope>
    <source>
        <strain evidence="13">cv. B73</strain>
    </source>
</reference>
<dbReference type="InterPro" id="IPR034149">
    <property type="entry name" value="TOPRIM_TopoI"/>
</dbReference>
<dbReference type="RefSeq" id="XP_020395067.1">
    <property type="nucleotide sequence ID" value="XM_020539478.2"/>
</dbReference>
<dbReference type="EnsemblPlants" id="Zm00001eb280820_T001">
    <property type="protein sequence ID" value="Zm00001eb280820_P001"/>
    <property type="gene ID" value="Zm00001eb280820"/>
</dbReference>
<gene>
    <name evidence="13" type="primary">LOC103631377</name>
    <name evidence="12" type="ORF">ZEAMMB73_Zm00001d037362</name>
</gene>
<dbReference type="Proteomes" id="UP000007305">
    <property type="component" value="Chromosome 6"/>
</dbReference>
<dbReference type="Pfam" id="PF01131">
    <property type="entry name" value="Topoisom_bac"/>
    <property type="match status" value="1"/>
</dbReference>
<evidence type="ECO:0000256" key="7">
    <source>
        <dbReference type="ARBA" id="ARBA00023125"/>
    </source>
</evidence>
<dbReference type="OrthoDB" id="430051at2759"/>
<feature type="domain" description="Toprim" evidence="10">
    <location>
        <begin position="309"/>
        <end position="424"/>
    </location>
</feature>
<keyword evidence="7" id="KW-0238">DNA-binding</keyword>
<dbReference type="GO" id="GO:0046872">
    <property type="term" value="F:metal ion binding"/>
    <property type="evidence" value="ECO:0007669"/>
    <property type="project" value="UniProtKB-KW"/>
</dbReference>
<dbReference type="Pfam" id="PF01751">
    <property type="entry name" value="Toprim"/>
    <property type="match status" value="1"/>
</dbReference>
<evidence type="ECO:0000256" key="3">
    <source>
        <dbReference type="ARBA" id="ARBA00012891"/>
    </source>
</evidence>
<feature type="compositionally biased region" description="Polar residues" evidence="9">
    <location>
        <begin position="233"/>
        <end position="243"/>
    </location>
</feature>
<reference evidence="13" key="4">
    <citation type="submission" date="2021-05" db="UniProtKB">
        <authorList>
            <consortium name="EnsemblPlants"/>
        </authorList>
    </citation>
    <scope>IDENTIFICATION</scope>
    <source>
        <strain evidence="13">cv. B73</strain>
    </source>
</reference>
<accession>A0A1D6LX04</accession>
<dbReference type="InterPro" id="IPR013497">
    <property type="entry name" value="Topo_IA_cen"/>
</dbReference>
<comment type="catalytic activity">
    <reaction evidence="1">
        <text>ATP-independent breakage of single-stranded DNA, followed by passage and rejoining.</text>
        <dbReference type="EC" id="5.6.2.1"/>
    </reaction>
</comment>
<dbReference type="InterPro" id="IPR006171">
    <property type="entry name" value="TOPRIM_dom"/>
</dbReference>
<sequence length="1116" mass="125919">MALQLRRLLPHGYAQRHRAVIHALSLLPPPPAMLQFEVFQRYSSSPWPFSPFRPCKMCGVAFRSNSTRKISSRNNFGVALQPKSSAFITPRLFGSYSSVCFRATASCGIALKANNIGNSRPFSTTYSKKIRFLVKNKISFSNLNMRRKDGSVAHSLLHRSEKCQSTLATCSTIVDEASTSTSNNSKSVTDAKTDTAKRKSSRGSKKEVDGDMKEKEVHTNKKRIFARTRKAATKTSDNISTNQENKKTDNCKLKRGADSFKEKKVNNRAKSKAEVSAASSVPEICMQSSIDGSVIEKKPLVPLYPPRAKSVVVVESATKAKVIQKYLGDMYEVLPSYGHVRDLAGRSKSVRPDDDFSMVWEVPAAAWTHLKSIKVALQRAENLILASDPDREGEAIAWHIKEMLEQQGVLGFDVTVARVVFHEISEDAIKKALMSPRYIDMDLVNAYLARRSLDYLIGFGISPLLWRKLPGCQSAGRVQSAALALVCDREAEIEQFKAHEYWTVQTDFKIQSADPSNATCIPFCIKHLNSKKLDQLSIPSQEEAQAIEKMIHSSTFEVLGVKRSKIHKNPPLPYITSSLQQDAANKLHFTAGYTMKIAQNLYEGINLSSEETTGLITYIRTDGFHISDGAVEDIRSLVKERYGQKYVSEDIRKYLKKVKNAQEAHEAIRPTSIRRPPSSLVGILDDDSLKLYTLIWKRTMACQMEASRTEMIQVDVGIPEGEMNFHSTASKLDFKGYRAVYEDDQASPCIDSSEGDCVHECNFEALSKLMVKDLVFPVNVHLGQHFTKPPPRYSEGALIKKLEELGIGRPSTYASIMKVLLDRKYVTAKSRVLHPEFRGRMVSAFLLHHFSEVSDYNFTANMETELDNVSAGSTEWKGLLKDYWERFSKYCADVSKLDGRKVERMLEEKFGPILFSDVYKDCRICPSCSEGTLRFKVSRYGEGYFVGCDRHPKCKYIARSLSQQEDETEPIEENAKSFEPRLLGVMPDSDQKVFLKQGPYGYYVQVGEDKKGLFPKRVSLSKVKDIDSVTLEDAIELLQYPKILGKHPEDDNLVLITHSKVGYNIKHRRFIAQVPKNMDPKKMTLERALKLLSSKSVRRIGRLKGKVEKKEPIEWH</sequence>
<organism evidence="12">
    <name type="scientific">Zea mays</name>
    <name type="common">Maize</name>
    <dbReference type="NCBI Taxonomy" id="4577"/>
    <lineage>
        <taxon>Eukaryota</taxon>
        <taxon>Viridiplantae</taxon>
        <taxon>Streptophyta</taxon>
        <taxon>Embryophyta</taxon>
        <taxon>Tracheophyta</taxon>
        <taxon>Spermatophyta</taxon>
        <taxon>Magnoliopsida</taxon>
        <taxon>Liliopsida</taxon>
        <taxon>Poales</taxon>
        <taxon>Poaceae</taxon>
        <taxon>PACMAD clade</taxon>
        <taxon>Panicoideae</taxon>
        <taxon>Andropogonodae</taxon>
        <taxon>Andropogoneae</taxon>
        <taxon>Tripsacinae</taxon>
        <taxon>Zea</taxon>
    </lineage>
</organism>
<dbReference type="PRINTS" id="PR00417">
    <property type="entry name" value="PRTPISMRASEI"/>
</dbReference>
<evidence type="ECO:0000259" key="10">
    <source>
        <dbReference type="PROSITE" id="PS50880"/>
    </source>
</evidence>
<dbReference type="SMART" id="SM00436">
    <property type="entry name" value="TOP1Bc"/>
    <property type="match status" value="1"/>
</dbReference>
<keyword evidence="4" id="KW-0479">Metal-binding</keyword>
<dbReference type="GO" id="GO:0003677">
    <property type="term" value="F:DNA binding"/>
    <property type="evidence" value="ECO:0007669"/>
    <property type="project" value="UniProtKB-KW"/>
</dbReference>
<dbReference type="Gene3D" id="1.10.290.10">
    <property type="entry name" value="Topoisomerase I, domain 4"/>
    <property type="match status" value="1"/>
</dbReference>
<feature type="region of interest" description="Disordered" evidence="9">
    <location>
        <begin position="228"/>
        <end position="247"/>
    </location>
</feature>
<dbReference type="AlphaFoldDB" id="A0A1D6LX04"/>
<dbReference type="PANTHER" id="PTHR42785:SF1">
    <property type="entry name" value="DNA TOPOISOMERASE"/>
    <property type="match status" value="1"/>
</dbReference>
<dbReference type="SUPFAM" id="SSF56712">
    <property type="entry name" value="Prokaryotic type I DNA topoisomerase"/>
    <property type="match status" value="1"/>
</dbReference>
<dbReference type="Gene3D" id="3.40.50.140">
    <property type="match status" value="1"/>
</dbReference>
<evidence type="ECO:0000313" key="12">
    <source>
        <dbReference type="EMBL" id="AQK83779.1"/>
    </source>
</evidence>
<feature type="region of interest" description="Disordered" evidence="9">
    <location>
        <begin position="178"/>
        <end position="219"/>
    </location>
</feature>
<keyword evidence="14" id="KW-1185">Reference proteome</keyword>
<dbReference type="InterPro" id="IPR003602">
    <property type="entry name" value="Topo_IA_DNA-bd_dom"/>
</dbReference>
<keyword evidence="6" id="KW-0799">Topoisomerase</keyword>
<protein>
    <recommendedName>
        <fullName evidence="3">DNA topoisomerase</fullName>
        <ecNumber evidence="3">5.6.2.1</ecNumber>
    </recommendedName>
</protein>
<evidence type="ECO:0000313" key="14">
    <source>
        <dbReference type="Proteomes" id="UP000007305"/>
    </source>
</evidence>
<feature type="compositionally biased region" description="Low complexity" evidence="9">
    <location>
        <begin position="178"/>
        <end position="187"/>
    </location>
</feature>
<keyword evidence="5" id="KW-0460">Magnesium</keyword>
<dbReference type="Gene3D" id="2.70.20.10">
    <property type="entry name" value="Topoisomerase I, domain 3"/>
    <property type="match status" value="1"/>
</dbReference>
<dbReference type="InterPro" id="IPR023406">
    <property type="entry name" value="Topo_IA_AS"/>
</dbReference>
<dbReference type="Pfam" id="PF13368">
    <property type="entry name" value="Toprim_C_rpt"/>
    <property type="match status" value="1"/>
</dbReference>
<dbReference type="GO" id="GO:0007059">
    <property type="term" value="P:chromosome segregation"/>
    <property type="evidence" value="ECO:0000318"/>
    <property type="project" value="GO_Central"/>
</dbReference>
<evidence type="ECO:0000256" key="6">
    <source>
        <dbReference type="ARBA" id="ARBA00023029"/>
    </source>
</evidence>
<evidence type="ECO:0000256" key="5">
    <source>
        <dbReference type="ARBA" id="ARBA00022842"/>
    </source>
</evidence>
<keyword evidence="15" id="KW-1267">Proteomics identification</keyword>
<evidence type="ECO:0000313" key="13">
    <source>
        <dbReference type="EnsemblPlants" id="Zm00001eb280820_P001"/>
    </source>
</evidence>
<dbReference type="GO" id="GO:0003917">
    <property type="term" value="F:DNA topoisomerase type I (single strand cut, ATP-independent) activity"/>
    <property type="evidence" value="ECO:0000318"/>
    <property type="project" value="GO_Central"/>
</dbReference>
<dbReference type="InterPro" id="IPR000380">
    <property type="entry name" value="Topo_IA"/>
</dbReference>
<evidence type="ECO:0000256" key="4">
    <source>
        <dbReference type="ARBA" id="ARBA00022723"/>
    </source>
</evidence>
<dbReference type="HAMAP" id="MF_00952">
    <property type="entry name" value="Topoisom_1_prok"/>
    <property type="match status" value="1"/>
</dbReference>
<dbReference type="PROSITE" id="PS52039">
    <property type="entry name" value="TOPO_IA_2"/>
    <property type="match status" value="1"/>
</dbReference>
<keyword evidence="8 12" id="KW-0413">Isomerase</keyword>
<dbReference type="Gramene" id="Zm00001eb280820_T001">
    <property type="protein sequence ID" value="Zm00001eb280820_P001"/>
    <property type="gene ID" value="Zm00001eb280820"/>
</dbReference>